<dbReference type="Gene3D" id="2.150.10.10">
    <property type="entry name" value="Serralysin-like metalloprotease, C-terminal"/>
    <property type="match status" value="3"/>
</dbReference>
<keyword evidence="4" id="KW-0732">Signal</keyword>
<sequence length="455" mass="46388">MRWSSRGSVIVLLGSVLVVPAEVAEAGATCAGHAVTISFQDLPRGVTTINGTSGPDVIQGGPASEVINAGGGEDYVCAGAGYDLINGGPGRDELFGQDDSDEFSGADLGQDLITGGSKDADTVSYKELTAGVRVDLSTGLVTPVAGGPSGGIVGVEVVAGTKYDDVLIGQSGKEVIYGGGGKDTLDGRGGDDNLFGGKGADRIVYAKATTKVRVDLTDEVALVGNDRDDFRDIEDVVGTRFDDRIVGDRHNNHLIGGGGDDLIKGKNGDDVLEGGAGDDLFFPSGGDDFVDGGDNDAVTSTGEHGDMVSYQGDTVDEGESGFSAELRTHPFTGNPPFAQGVGDDTLSGIESVRGVKDKTNILIGNDEANVLIGGDKTDLVHGRGGNDLIFGLGRGDSLFGDNGPDDPATPFGDDYIDGGKPTAAEGDEDHAHGQGGDDTCTNVDFGQSTGCETTF</sequence>
<evidence type="ECO:0000313" key="6">
    <source>
        <dbReference type="Proteomes" id="UP000325003"/>
    </source>
</evidence>
<reference evidence="5 6" key="2">
    <citation type="submission" date="2019-09" db="EMBL/GenBank/DDBJ databases">
        <authorList>
            <person name="Jin C."/>
        </authorList>
    </citation>
    <scope>NUCLEOTIDE SEQUENCE [LARGE SCALE GENOMIC DNA]</scope>
    <source>
        <strain evidence="5 6">BN130099</strain>
    </source>
</reference>
<dbReference type="InterPro" id="IPR001343">
    <property type="entry name" value="Hemolysn_Ca-bd"/>
</dbReference>
<dbReference type="PROSITE" id="PS00330">
    <property type="entry name" value="HEMOLYSIN_CALCIUM"/>
    <property type="match status" value="2"/>
</dbReference>
<keyword evidence="6" id="KW-1185">Reference proteome</keyword>
<dbReference type="AlphaFoldDB" id="A0A5B1LL17"/>
<dbReference type="PANTHER" id="PTHR38340">
    <property type="entry name" value="S-LAYER PROTEIN"/>
    <property type="match status" value="1"/>
</dbReference>
<evidence type="ECO:0000313" key="5">
    <source>
        <dbReference type="EMBL" id="KAA1421402.1"/>
    </source>
</evidence>
<feature type="chain" id="PRO_5023000670" evidence="4">
    <location>
        <begin position="24"/>
        <end position="455"/>
    </location>
</feature>
<dbReference type="EMBL" id="VUJV01000001">
    <property type="protein sequence ID" value="KAA1421402.1"/>
    <property type="molecule type" value="Genomic_DNA"/>
</dbReference>
<dbReference type="Proteomes" id="UP000325003">
    <property type="component" value="Unassembled WGS sequence"/>
</dbReference>
<evidence type="ECO:0000256" key="1">
    <source>
        <dbReference type="ARBA" id="ARBA00004613"/>
    </source>
</evidence>
<keyword evidence="2" id="KW-0964">Secreted</keyword>
<feature type="signal peptide" evidence="4">
    <location>
        <begin position="1"/>
        <end position="23"/>
    </location>
</feature>
<dbReference type="GO" id="GO:0005576">
    <property type="term" value="C:extracellular region"/>
    <property type="evidence" value="ECO:0007669"/>
    <property type="project" value="UniProtKB-SubCell"/>
</dbReference>
<name>A0A5B1LL17_9ACTN</name>
<accession>A0A5B1LL17</accession>
<evidence type="ECO:0000256" key="3">
    <source>
        <dbReference type="SAM" id="MobiDB-lite"/>
    </source>
</evidence>
<evidence type="ECO:0000256" key="2">
    <source>
        <dbReference type="ARBA" id="ARBA00022525"/>
    </source>
</evidence>
<dbReference type="PANTHER" id="PTHR38340:SF1">
    <property type="entry name" value="S-LAYER PROTEIN"/>
    <property type="match status" value="1"/>
</dbReference>
<feature type="region of interest" description="Disordered" evidence="3">
    <location>
        <begin position="400"/>
        <end position="442"/>
    </location>
</feature>
<reference evidence="5 6" key="1">
    <citation type="submission" date="2019-09" db="EMBL/GenBank/DDBJ databases">
        <title>Nocardioides panacisoli sp. nov., isolated from the soil of a ginseng field.</title>
        <authorList>
            <person name="Cho C."/>
        </authorList>
    </citation>
    <scope>NUCLEOTIDE SEQUENCE [LARGE SCALE GENOMIC DNA]</scope>
    <source>
        <strain evidence="5 6">BN130099</strain>
    </source>
</reference>
<dbReference type="PRINTS" id="PR00313">
    <property type="entry name" value="CABNDNGRPT"/>
</dbReference>
<evidence type="ECO:0000256" key="4">
    <source>
        <dbReference type="SAM" id="SignalP"/>
    </source>
</evidence>
<comment type="subcellular location">
    <subcellularLocation>
        <location evidence="1">Secreted</location>
    </subcellularLocation>
</comment>
<organism evidence="5 6">
    <name type="scientific">Nocardioides humilatus</name>
    <dbReference type="NCBI Taxonomy" id="2607660"/>
    <lineage>
        <taxon>Bacteria</taxon>
        <taxon>Bacillati</taxon>
        <taxon>Actinomycetota</taxon>
        <taxon>Actinomycetes</taxon>
        <taxon>Propionibacteriales</taxon>
        <taxon>Nocardioidaceae</taxon>
        <taxon>Nocardioides</taxon>
    </lineage>
</organism>
<dbReference type="RefSeq" id="WP_149726863.1">
    <property type="nucleotide sequence ID" value="NZ_VUJV01000001.1"/>
</dbReference>
<comment type="caution">
    <text evidence="5">The sequence shown here is derived from an EMBL/GenBank/DDBJ whole genome shotgun (WGS) entry which is preliminary data.</text>
</comment>
<dbReference type="SUPFAM" id="SSF51120">
    <property type="entry name" value="beta-Roll"/>
    <property type="match status" value="4"/>
</dbReference>
<protein>
    <submittedName>
        <fullName evidence="5">Calcium-binding protein</fullName>
    </submittedName>
</protein>
<gene>
    <name evidence="5" type="ORF">F0U44_03635</name>
</gene>
<proteinExistence type="predicted"/>
<dbReference type="InterPro" id="IPR050557">
    <property type="entry name" value="RTX_toxin/Mannuronan_C5-epim"/>
</dbReference>
<dbReference type="Pfam" id="PF00353">
    <property type="entry name" value="HemolysinCabind"/>
    <property type="match status" value="6"/>
</dbReference>
<dbReference type="InterPro" id="IPR011049">
    <property type="entry name" value="Serralysin-like_metalloprot_C"/>
</dbReference>
<dbReference type="InterPro" id="IPR018511">
    <property type="entry name" value="Hemolysin-typ_Ca-bd_CS"/>
</dbReference>
<dbReference type="GO" id="GO:0005509">
    <property type="term" value="F:calcium ion binding"/>
    <property type="evidence" value="ECO:0007669"/>
    <property type="project" value="InterPro"/>
</dbReference>